<evidence type="ECO:0000259" key="18">
    <source>
        <dbReference type="PROSITE" id="PS50011"/>
    </source>
</evidence>
<dbReference type="GO" id="GO:0004714">
    <property type="term" value="F:transmembrane receptor protein tyrosine kinase activity"/>
    <property type="evidence" value="ECO:0007669"/>
    <property type="project" value="UniProtKB-EC"/>
</dbReference>
<dbReference type="InterPro" id="IPR000719">
    <property type="entry name" value="Prot_kinase_dom"/>
</dbReference>
<dbReference type="InterPro" id="IPR006211">
    <property type="entry name" value="Furin-like_Cys-rich_dom"/>
</dbReference>
<evidence type="ECO:0000256" key="8">
    <source>
        <dbReference type="ARBA" id="ARBA00022840"/>
    </source>
</evidence>
<dbReference type="GO" id="GO:0005524">
    <property type="term" value="F:ATP binding"/>
    <property type="evidence" value="ECO:0007669"/>
    <property type="project" value="UniProtKB-KW"/>
</dbReference>
<dbReference type="InterPro" id="IPR050122">
    <property type="entry name" value="RTK"/>
</dbReference>
<keyword evidence="13" id="KW-0325">Glycoprotein</keyword>
<feature type="transmembrane region" description="Helical" evidence="16">
    <location>
        <begin position="934"/>
        <end position="957"/>
    </location>
</feature>
<dbReference type="Gene3D" id="2.10.220.10">
    <property type="entry name" value="Hormone Receptor, Insulin-like Growth Factor Receptor 1, Chain A, domain 2"/>
    <property type="match status" value="4"/>
</dbReference>
<evidence type="ECO:0000256" key="13">
    <source>
        <dbReference type="ARBA" id="ARBA00023180"/>
    </source>
</evidence>
<dbReference type="Pfam" id="PF00757">
    <property type="entry name" value="Furin-like"/>
    <property type="match status" value="1"/>
</dbReference>
<evidence type="ECO:0000256" key="10">
    <source>
        <dbReference type="ARBA" id="ARBA00023136"/>
    </source>
</evidence>
<keyword evidence="12" id="KW-0675">Receptor</keyword>
<dbReference type="GO" id="GO:0009925">
    <property type="term" value="C:basal plasma membrane"/>
    <property type="evidence" value="ECO:0007669"/>
    <property type="project" value="TreeGrafter"/>
</dbReference>
<dbReference type="GO" id="GO:0008284">
    <property type="term" value="P:positive regulation of cell population proliferation"/>
    <property type="evidence" value="ECO:0007669"/>
    <property type="project" value="TreeGrafter"/>
</dbReference>
<evidence type="ECO:0000256" key="4">
    <source>
        <dbReference type="ARBA" id="ARBA00022679"/>
    </source>
</evidence>
<dbReference type="Proteomes" id="UP001497525">
    <property type="component" value="Unassembled WGS sequence"/>
</dbReference>
<dbReference type="Pfam" id="PF14843">
    <property type="entry name" value="GF_recep_IV"/>
    <property type="match status" value="1"/>
</dbReference>
<dbReference type="GO" id="GO:0022008">
    <property type="term" value="P:neurogenesis"/>
    <property type="evidence" value="ECO:0007669"/>
    <property type="project" value="TreeGrafter"/>
</dbReference>
<dbReference type="GO" id="GO:0043235">
    <property type="term" value="C:receptor complex"/>
    <property type="evidence" value="ECO:0007669"/>
    <property type="project" value="TreeGrafter"/>
</dbReference>
<feature type="region of interest" description="Disordered" evidence="15">
    <location>
        <begin position="1065"/>
        <end position="1086"/>
    </location>
</feature>
<dbReference type="SMART" id="SM00219">
    <property type="entry name" value="TyrKc"/>
    <property type="match status" value="1"/>
</dbReference>
<evidence type="ECO:0000313" key="20">
    <source>
        <dbReference type="Proteomes" id="UP001497525"/>
    </source>
</evidence>
<keyword evidence="9 16" id="KW-1133">Transmembrane helix</keyword>
<accession>A0AAV2TJ34</accession>
<dbReference type="Gene3D" id="1.10.510.10">
    <property type="entry name" value="Transferase(Phosphotransferase) domain 1"/>
    <property type="match status" value="1"/>
</dbReference>
<dbReference type="EC" id="2.7.10.1" evidence="2"/>
<evidence type="ECO:0000256" key="12">
    <source>
        <dbReference type="ARBA" id="ARBA00023170"/>
    </source>
</evidence>
<gene>
    <name evidence="19" type="ORF">CDAUBV1_LOCUS10812</name>
</gene>
<protein>
    <recommendedName>
        <fullName evidence="2">receptor protein-tyrosine kinase</fullName>
        <ecNumber evidence="2">2.7.10.1</ecNumber>
    </recommendedName>
</protein>
<feature type="chain" id="PRO_5043752315" description="receptor protein-tyrosine kinase" evidence="17">
    <location>
        <begin position="18"/>
        <end position="1643"/>
    </location>
</feature>
<dbReference type="PANTHER" id="PTHR24416:SF566">
    <property type="entry name" value="EPIDERMAL GROWTH FACTOR RECEPTOR"/>
    <property type="match status" value="1"/>
</dbReference>
<sequence>MVLRIFALSLLFGLVYSASKFPVAEYPGIKECRVREEDCSTPSQSHITINYLKHLYGGCTHIIGNLVICDLRRLDNGSDPDLSFLESIQDVSGYVYLSRNSVRTIPLKSLRTIHGEPSYKVKGKDGAFIVSKNGLNRTYGLEIIDLRNLTAIQRHDVIAFDNPLLCNFAYTVDWEEIFLNPDKQRFRPDRHEELISQVGCDLEQTRRWCDGSCVMKNSRGYCWGQGPELCQKMVKCKNDPKRYCVDGPATDEFCQEECLGGCDGSPDKCRACKNVLNDGKCVSQCPPKLIVSRTDSRTIHNPDFKYNFHDICVKNCPPPFLKSDSYCVIECDLSTQTPVNGTCQRCPPSGCPKHCTEKSIYGGQERSVKILNSEALDKLKSCVFYTGSLYISRESFIKSAQNPSPITDVNQLWNLKNLKALVGFIYMDLRGAPSGLKNLTFLENLESVVMEVKRMSPGPVIMLMNGNELELLGFRSLTNIGGAVFLLNMTKLCYTSALTKMLPVRMQNVRSEATCASHNQVCHSECLPQAGCWGPGTNMCAHCCNLQAGEHCVSECTEIPGFYEVGQTIRQDMRQNQEQPLCKTLPLTQSQLQNMDPQAIKAAQIPPKQCSRCHPECAQTCYGPKADQCKGKCKHYQHNDTCVPECPRETYVETSTKRCLPCHDSCKHAFIASSTRLCSGPGDFLGLGGCTACWTVIQDPTTKNFQCLTSECPLRHFTESHQTSEFIEKEQIHVSPETKAVVSGMSEGGGLVRVCKPCHPFCDVCTANGTHVSICHSCIHWWFKTECVEECPPTETYFPRQQNATEHEEVINSSSPVDHNDRLRRYDIFAENSTLPEPEISAIPMDYILPMTALNQRRCLLCHEQCIQGCRGPGPGDCVDCRNYKVIIDENPRKFICNSSCPQTQPHVFHGMCLTAAKHARMSGRAAREFRDRIVIAVAVSVLVLIALATIILVVCLKRKADAEKMREKLRCAYTNLLEPDKESLMKNQSTAREPNMGRLEMINADDLEFDPTADPLGSGAFGVVYRGFWRVPKPALLKHGFHGEAKLDVAIKVIQSDPISPSLLASSPGFDSSTPRDPEEEAKRASMRANLEELLQEAKVMASVEYKYCLPIIGVCLSSDRHCLVSVFVELGSLDKYVREHKADLNSLIMLTWAEQIADGMSYLEMRGIIHRDLAARNVLVQRRDLVQITDFGLAKMLERRDEDSVVVTAGRVPIRWLAIETLQDSVYSHKTDVWTYGVTLWEIFTYGKRPYEDVETKDIKDHVMKGGRLTQPEICTLDVYMVMVKCWMEDYESRPTFAELTRTFHNFCKTPGRYLYIPGDEYAISYHANSYASAGDTHELQTLFPPRGVPDGSANVKRNGSLCRSDASGGTGAPLHSVRSAAGEYIQPYMGERSDQFLMGRSDEPEEMQALLPTRSISTGSGAHSMWPLRPRNAPNGQPSPRPRKADEAPLACGEDSWNGDVPGSAGWRNTRSSENNDGLHAPTNEAWQPASSAFDSTQNYTNSSFGPGPTASPSRDLDYLAVPPPPPPTRGPIEGYLEPRRSPLIANSSSKNTEVSNRPNATLDEYLTPRPAQPRGRPPPVGDFGISNMEYFMQPYLGNDNESRPDGAPSRSAAAPTLNALSDKPSSNKTKSDFDSGPET</sequence>
<keyword evidence="11" id="KW-0829">Tyrosine-protein kinase</keyword>
<name>A0AAV2TJ34_CALDB</name>
<comment type="subcellular location">
    <subcellularLocation>
        <location evidence="1">Membrane</location>
        <topology evidence="1">Single-pass type I membrane protein</topology>
    </subcellularLocation>
</comment>
<dbReference type="InterPro" id="IPR011009">
    <property type="entry name" value="Kinase-like_dom_sf"/>
</dbReference>
<dbReference type="PROSITE" id="PS00109">
    <property type="entry name" value="PROTEIN_KINASE_TYR"/>
    <property type="match status" value="1"/>
</dbReference>
<organism evidence="19 20">
    <name type="scientific">Calicophoron daubneyi</name>
    <name type="common">Rumen fluke</name>
    <name type="synonym">Paramphistomum daubneyi</name>
    <dbReference type="NCBI Taxonomy" id="300641"/>
    <lineage>
        <taxon>Eukaryota</taxon>
        <taxon>Metazoa</taxon>
        <taxon>Spiralia</taxon>
        <taxon>Lophotrochozoa</taxon>
        <taxon>Platyhelminthes</taxon>
        <taxon>Trematoda</taxon>
        <taxon>Digenea</taxon>
        <taxon>Plagiorchiida</taxon>
        <taxon>Pronocephalata</taxon>
        <taxon>Paramphistomoidea</taxon>
        <taxon>Paramphistomidae</taxon>
        <taxon>Calicophoron</taxon>
    </lineage>
</organism>
<dbReference type="CDD" id="cd00064">
    <property type="entry name" value="FU"/>
    <property type="match status" value="5"/>
</dbReference>
<evidence type="ECO:0000256" key="3">
    <source>
        <dbReference type="ARBA" id="ARBA00022553"/>
    </source>
</evidence>
<dbReference type="SMART" id="SM00261">
    <property type="entry name" value="FU"/>
    <property type="match status" value="6"/>
</dbReference>
<evidence type="ECO:0000256" key="6">
    <source>
        <dbReference type="ARBA" id="ARBA00022741"/>
    </source>
</evidence>
<feature type="compositionally biased region" description="Polar residues" evidence="15">
    <location>
        <begin position="1548"/>
        <end position="1563"/>
    </location>
</feature>
<evidence type="ECO:0000256" key="7">
    <source>
        <dbReference type="ARBA" id="ARBA00022777"/>
    </source>
</evidence>
<dbReference type="PANTHER" id="PTHR24416">
    <property type="entry name" value="TYROSINE-PROTEIN KINASE RECEPTOR"/>
    <property type="match status" value="1"/>
</dbReference>
<dbReference type="InterPro" id="IPR009030">
    <property type="entry name" value="Growth_fac_rcpt_cys_sf"/>
</dbReference>
<evidence type="ECO:0000256" key="2">
    <source>
        <dbReference type="ARBA" id="ARBA00011902"/>
    </source>
</evidence>
<keyword evidence="4" id="KW-0808">Transferase</keyword>
<dbReference type="InterPro" id="IPR020635">
    <property type="entry name" value="Tyr_kinase_cat_dom"/>
</dbReference>
<feature type="compositionally biased region" description="Polar residues" evidence="15">
    <location>
        <begin position="1470"/>
        <end position="1479"/>
    </location>
</feature>
<evidence type="ECO:0000256" key="11">
    <source>
        <dbReference type="ARBA" id="ARBA00023137"/>
    </source>
</evidence>
<dbReference type="Gene3D" id="3.80.20.20">
    <property type="entry name" value="Receptor L-domain"/>
    <property type="match status" value="2"/>
</dbReference>
<dbReference type="Pfam" id="PF01030">
    <property type="entry name" value="Recep_L_domain"/>
    <property type="match status" value="2"/>
</dbReference>
<dbReference type="PROSITE" id="PS50011">
    <property type="entry name" value="PROTEIN_KINASE_DOM"/>
    <property type="match status" value="1"/>
</dbReference>
<evidence type="ECO:0000256" key="1">
    <source>
        <dbReference type="ARBA" id="ARBA00004479"/>
    </source>
</evidence>
<evidence type="ECO:0000256" key="17">
    <source>
        <dbReference type="SAM" id="SignalP"/>
    </source>
</evidence>
<dbReference type="EMBL" id="CAXLJL010000345">
    <property type="protein sequence ID" value="CAL5136690.1"/>
    <property type="molecule type" value="Genomic_DNA"/>
</dbReference>
<keyword evidence="8" id="KW-0067">ATP-binding</keyword>
<feature type="compositionally biased region" description="Polar residues" evidence="15">
    <location>
        <begin position="1488"/>
        <end position="1508"/>
    </location>
</feature>
<dbReference type="FunFam" id="1.10.510.10:FF:000027">
    <property type="entry name" value="Receptor protein-tyrosine kinase"/>
    <property type="match status" value="1"/>
</dbReference>
<reference evidence="19" key="1">
    <citation type="submission" date="2024-06" db="EMBL/GenBank/DDBJ databases">
        <authorList>
            <person name="Liu X."/>
            <person name="Lenzi L."/>
            <person name="Haldenby T S."/>
            <person name="Uol C."/>
        </authorList>
    </citation>
    <scope>NUCLEOTIDE SEQUENCE</scope>
</reference>
<keyword evidence="10 16" id="KW-0472">Membrane</keyword>
<comment type="caution">
    <text evidence="19">The sequence shown here is derived from an EMBL/GenBank/DDBJ whole genome shotgun (WGS) entry which is preliminary data.</text>
</comment>
<dbReference type="PRINTS" id="PR00109">
    <property type="entry name" value="TYRKINASE"/>
</dbReference>
<dbReference type="SUPFAM" id="SSF52058">
    <property type="entry name" value="L domain-like"/>
    <property type="match status" value="2"/>
</dbReference>
<feature type="region of interest" description="Disordered" evidence="15">
    <location>
        <begin position="1416"/>
        <end position="1643"/>
    </location>
</feature>
<evidence type="ECO:0000256" key="14">
    <source>
        <dbReference type="ARBA" id="ARBA00051243"/>
    </source>
</evidence>
<dbReference type="SUPFAM" id="SSF56112">
    <property type="entry name" value="Protein kinase-like (PK-like)"/>
    <property type="match status" value="1"/>
</dbReference>
<dbReference type="InterPro" id="IPR000494">
    <property type="entry name" value="Rcpt_L-dom"/>
</dbReference>
<keyword evidence="3" id="KW-0597">Phosphoprotein</keyword>
<dbReference type="InterPro" id="IPR001245">
    <property type="entry name" value="Ser-Thr/Tyr_kinase_cat_dom"/>
</dbReference>
<dbReference type="Pfam" id="PF07714">
    <property type="entry name" value="PK_Tyr_Ser-Thr"/>
    <property type="match status" value="1"/>
</dbReference>
<comment type="catalytic activity">
    <reaction evidence="14">
        <text>L-tyrosyl-[protein] + ATP = O-phospho-L-tyrosyl-[protein] + ADP + H(+)</text>
        <dbReference type="Rhea" id="RHEA:10596"/>
        <dbReference type="Rhea" id="RHEA-COMP:10136"/>
        <dbReference type="Rhea" id="RHEA-COMP:20101"/>
        <dbReference type="ChEBI" id="CHEBI:15378"/>
        <dbReference type="ChEBI" id="CHEBI:30616"/>
        <dbReference type="ChEBI" id="CHEBI:46858"/>
        <dbReference type="ChEBI" id="CHEBI:61978"/>
        <dbReference type="ChEBI" id="CHEBI:456216"/>
        <dbReference type="EC" id="2.7.10.1"/>
    </reaction>
</comment>
<dbReference type="GO" id="GO:0043066">
    <property type="term" value="P:negative regulation of apoptotic process"/>
    <property type="evidence" value="ECO:0007669"/>
    <property type="project" value="TreeGrafter"/>
</dbReference>
<evidence type="ECO:0000256" key="5">
    <source>
        <dbReference type="ARBA" id="ARBA00022692"/>
    </source>
</evidence>
<evidence type="ECO:0000313" key="19">
    <source>
        <dbReference type="EMBL" id="CAL5136690.1"/>
    </source>
</evidence>
<feature type="compositionally biased region" description="Basic and acidic residues" evidence="15">
    <location>
        <begin position="1075"/>
        <end position="1085"/>
    </location>
</feature>
<evidence type="ECO:0000256" key="15">
    <source>
        <dbReference type="SAM" id="MobiDB-lite"/>
    </source>
</evidence>
<dbReference type="InterPro" id="IPR032778">
    <property type="entry name" value="GF_recep_IV"/>
</dbReference>
<feature type="compositionally biased region" description="Polar residues" evidence="15">
    <location>
        <begin position="1065"/>
        <end position="1074"/>
    </location>
</feature>
<dbReference type="InterPro" id="IPR008266">
    <property type="entry name" value="Tyr_kinase_AS"/>
</dbReference>
<dbReference type="InterPro" id="IPR036941">
    <property type="entry name" value="Rcpt_L-dom_sf"/>
</dbReference>
<feature type="domain" description="Protein kinase" evidence="18">
    <location>
        <begin position="1011"/>
        <end position="1310"/>
    </location>
</feature>
<dbReference type="SUPFAM" id="SSF57184">
    <property type="entry name" value="Growth factor receptor domain"/>
    <property type="match status" value="3"/>
</dbReference>
<keyword evidence="17" id="KW-0732">Signal</keyword>
<evidence type="ECO:0000256" key="16">
    <source>
        <dbReference type="SAM" id="Phobius"/>
    </source>
</evidence>
<dbReference type="InterPro" id="IPR006212">
    <property type="entry name" value="Furin_repeat"/>
</dbReference>
<keyword evidence="7" id="KW-0418">Kinase</keyword>
<dbReference type="GO" id="GO:0038127">
    <property type="term" value="P:ERBB signaling pathway"/>
    <property type="evidence" value="ECO:0007669"/>
    <property type="project" value="UniProtKB-ARBA"/>
</dbReference>
<proteinExistence type="predicted"/>
<keyword evidence="5 16" id="KW-0812">Transmembrane</keyword>
<evidence type="ECO:0000256" key="9">
    <source>
        <dbReference type="ARBA" id="ARBA00022989"/>
    </source>
</evidence>
<feature type="signal peptide" evidence="17">
    <location>
        <begin position="1"/>
        <end position="17"/>
    </location>
</feature>
<keyword evidence="6" id="KW-0547">Nucleotide-binding</keyword>